<keyword evidence="3" id="KW-1185">Reference proteome</keyword>
<proteinExistence type="predicted"/>
<protein>
    <recommendedName>
        <fullName evidence="4">Aspartic protease</fullName>
    </recommendedName>
</protein>
<feature type="region of interest" description="Disordered" evidence="1">
    <location>
        <begin position="214"/>
        <end position="251"/>
    </location>
</feature>
<feature type="non-terminal residue" evidence="2">
    <location>
        <position position="383"/>
    </location>
</feature>
<evidence type="ECO:0008006" key="4">
    <source>
        <dbReference type="Google" id="ProtNLM"/>
    </source>
</evidence>
<dbReference type="OrthoDB" id="129416at2759"/>
<evidence type="ECO:0000313" key="2">
    <source>
        <dbReference type="EMBL" id="POM61132.1"/>
    </source>
</evidence>
<sequence length="383" mass="42811">MAGSLVYFFDIWVGDLTGQLAILGLDFMVLAGIRLDLAYGSISLPDELSERRQLYSDKARLVTVGEHIQIEIGQSVELRLHLRTSDHEKFWVTRGDHWVPTVITNISDKTITLQEDVRIGRVIISRECQVLSRWDHVDMGWQNLALQASVEGRSEQVDLPAEPPELMVDRPSYPSPRAILKNPKVLQVQESRSARRNVEDQNITDRLDLTKISAAQVDPASRTKDQLLVDSDPPDRTSDQLREAGEREQGVDDPDLIIGRSVVEDLPEPIPTSVLEVLSRELGDPVQAPSIDLHPVIQDPTIERGDQADPSSLGSDPNVHYHEDSDLCAEDMDQELAVIPAISLTTDEVRIEDEDKQDIITPNRLDEVLVVKKVDQATQITAV</sequence>
<organism evidence="2 3">
    <name type="scientific">Phytophthora palmivora</name>
    <dbReference type="NCBI Taxonomy" id="4796"/>
    <lineage>
        <taxon>Eukaryota</taxon>
        <taxon>Sar</taxon>
        <taxon>Stramenopiles</taxon>
        <taxon>Oomycota</taxon>
        <taxon>Peronosporomycetes</taxon>
        <taxon>Peronosporales</taxon>
        <taxon>Peronosporaceae</taxon>
        <taxon>Phytophthora</taxon>
    </lineage>
</organism>
<gene>
    <name evidence="2" type="ORF">PHPALM_29902</name>
</gene>
<evidence type="ECO:0000313" key="3">
    <source>
        <dbReference type="Proteomes" id="UP000237271"/>
    </source>
</evidence>
<dbReference type="Proteomes" id="UP000237271">
    <property type="component" value="Unassembled WGS sequence"/>
</dbReference>
<feature type="region of interest" description="Disordered" evidence="1">
    <location>
        <begin position="154"/>
        <end position="179"/>
    </location>
</feature>
<comment type="caution">
    <text evidence="2">The sequence shown here is derived from an EMBL/GenBank/DDBJ whole genome shotgun (WGS) entry which is preliminary data.</text>
</comment>
<evidence type="ECO:0000256" key="1">
    <source>
        <dbReference type="SAM" id="MobiDB-lite"/>
    </source>
</evidence>
<name>A0A2P4X6G3_9STRA</name>
<dbReference type="AlphaFoldDB" id="A0A2P4X6G3"/>
<reference evidence="2 3" key="1">
    <citation type="journal article" date="2017" name="Genome Biol. Evol.">
        <title>Phytophthora megakarya and P. palmivora, closely related causal agents of cacao black pod rot, underwent increases in genome sizes and gene numbers by different mechanisms.</title>
        <authorList>
            <person name="Ali S.S."/>
            <person name="Shao J."/>
            <person name="Lary D.J."/>
            <person name="Kronmiller B."/>
            <person name="Shen D."/>
            <person name="Strem M.D."/>
            <person name="Amoako-Attah I."/>
            <person name="Akrofi A.Y."/>
            <person name="Begoude B.A."/>
            <person name="Ten Hoopen G.M."/>
            <person name="Coulibaly K."/>
            <person name="Kebe B.I."/>
            <person name="Melnick R.L."/>
            <person name="Guiltinan M.J."/>
            <person name="Tyler B.M."/>
            <person name="Meinhardt L.W."/>
            <person name="Bailey B.A."/>
        </authorList>
    </citation>
    <scope>NUCLEOTIDE SEQUENCE [LARGE SCALE GENOMIC DNA]</scope>
    <source>
        <strain evidence="3">sbr112.9</strain>
    </source>
</reference>
<dbReference type="EMBL" id="NCKW01016284">
    <property type="protein sequence ID" value="POM61132.1"/>
    <property type="molecule type" value="Genomic_DNA"/>
</dbReference>
<accession>A0A2P4X6G3</accession>
<feature type="compositionally biased region" description="Basic and acidic residues" evidence="1">
    <location>
        <begin position="221"/>
        <end position="250"/>
    </location>
</feature>